<evidence type="ECO:0000313" key="8">
    <source>
        <dbReference type="Proteomes" id="UP000005631"/>
    </source>
</evidence>
<dbReference type="InterPro" id="IPR002678">
    <property type="entry name" value="DUF34/NIF3"/>
</dbReference>
<dbReference type="InterPro" id="IPR036069">
    <property type="entry name" value="DUF34/NIF3_sf"/>
</dbReference>
<evidence type="ECO:0000256" key="4">
    <source>
        <dbReference type="ARBA" id="ARBA00022723"/>
    </source>
</evidence>
<dbReference type="GO" id="GO:0046872">
    <property type="term" value="F:metal ion binding"/>
    <property type="evidence" value="ECO:0007669"/>
    <property type="project" value="UniProtKB-UniRule"/>
</dbReference>
<dbReference type="AlphaFoldDB" id="G8R322"/>
<dbReference type="Gene3D" id="3.40.1390.30">
    <property type="entry name" value="NIF3 (NGG1p interacting factor 3)-like"/>
    <property type="match status" value="1"/>
</dbReference>
<organism evidence="7 8">
    <name type="scientific">Owenweeksia hongkongensis (strain DSM 17368 / CIP 108786 / JCM 12287 / NRRL B-23963 / UST20020801)</name>
    <dbReference type="NCBI Taxonomy" id="926562"/>
    <lineage>
        <taxon>Bacteria</taxon>
        <taxon>Pseudomonadati</taxon>
        <taxon>Bacteroidota</taxon>
        <taxon>Flavobacteriia</taxon>
        <taxon>Flavobacteriales</taxon>
        <taxon>Owenweeksiaceae</taxon>
        <taxon>Owenweeksia</taxon>
    </lineage>
</organism>
<gene>
    <name evidence="7" type="ordered locus">Oweho_3092</name>
</gene>
<dbReference type="FunFam" id="3.30.70.120:FF:000006">
    <property type="entry name" value="GTP cyclohydrolase 1 type 2 homolog"/>
    <property type="match status" value="1"/>
</dbReference>
<dbReference type="HOGENOM" id="CLU_037423_1_0_10"/>
<feature type="binding site" evidence="6">
    <location>
        <position position="349"/>
    </location>
    <ligand>
        <name>a divalent metal cation</name>
        <dbReference type="ChEBI" id="CHEBI:60240"/>
        <label>1</label>
    </ligand>
</feature>
<evidence type="ECO:0000256" key="6">
    <source>
        <dbReference type="PIRSR" id="PIRSR602678-1"/>
    </source>
</evidence>
<dbReference type="SUPFAM" id="SSF102705">
    <property type="entry name" value="NIF3 (NGG1p interacting factor 3)-like"/>
    <property type="match status" value="1"/>
</dbReference>
<evidence type="ECO:0000256" key="1">
    <source>
        <dbReference type="ARBA" id="ARBA00006964"/>
    </source>
</evidence>
<sequence length="386" mass="42873">MERVFCLKVLILATSIIPPYFSPMQIKEIINFLEELAPRSLQESYDNSGLLVGNINAEVTKALISLDVTEDVVEEAVAKGCELVISHHPIIFGGLKSFTGKNYVERTVMAAIKNDIALYAIHTNLDNIHTGVNRKIGEMLGVKNMQVLAPKKGLLKKLVVFIPTDVKDAVVEAMFAAGGGKVGEYDECSFQIDGTGTFRGSENSNPTVGEIGVREYAEEVRVEMILESHKLSKVLTAMIDAHPYEEVAHDIYTLENTHQEIGSGMVGQLSEPMYALDFLKMVKDTFGGTVRYTSLMKDEVQKIAWCGGSGSFLLPQAKASGADVFLTSDFKYHQFFDAENEIIIADIGHYENEQFTKELLYQSIKEKFPNFALLLTETYTNPINYL</sequence>
<dbReference type="InterPro" id="IPR017221">
    <property type="entry name" value="DUF34/NIF3_bac"/>
</dbReference>
<dbReference type="InterPro" id="IPR015867">
    <property type="entry name" value="N-reg_PII/ATP_PRibTrfase_C"/>
</dbReference>
<reference evidence="7 8" key="1">
    <citation type="journal article" date="2012" name="Stand. Genomic Sci.">
        <title>Genome sequence of the orange-pigmented seawater bacterium Owenweeksia hongkongensis type strain (UST20020801(T)).</title>
        <authorList>
            <person name="Riedel T."/>
            <person name="Held B."/>
            <person name="Nolan M."/>
            <person name="Lucas S."/>
            <person name="Lapidus A."/>
            <person name="Tice H."/>
            <person name="Del Rio T.G."/>
            <person name="Cheng J.F."/>
            <person name="Han C."/>
            <person name="Tapia R."/>
            <person name="Goodwin L.A."/>
            <person name="Pitluck S."/>
            <person name="Liolios K."/>
            <person name="Mavromatis K."/>
            <person name="Pagani I."/>
            <person name="Ivanova N."/>
            <person name="Mikhailova N."/>
            <person name="Pati A."/>
            <person name="Chen A."/>
            <person name="Palaniappan K."/>
            <person name="Rohde M."/>
            <person name="Tindall B.J."/>
            <person name="Detter J.C."/>
            <person name="Goker M."/>
            <person name="Woyke T."/>
            <person name="Bristow J."/>
            <person name="Eisen J.A."/>
            <person name="Markowitz V."/>
            <person name="Hugenholtz P."/>
            <person name="Klenk H.P."/>
            <person name="Kyrpides N.C."/>
        </authorList>
    </citation>
    <scope>NUCLEOTIDE SEQUENCE</scope>
    <source>
        <strain evidence="8">DSM 17368 / JCM 12287 / NRRL B-23963</strain>
    </source>
</reference>
<keyword evidence="8" id="KW-1185">Reference proteome</keyword>
<feature type="binding site" evidence="6">
    <location>
        <position position="88"/>
    </location>
    <ligand>
        <name>a divalent metal cation</name>
        <dbReference type="ChEBI" id="CHEBI:60240"/>
        <label>1</label>
    </ligand>
</feature>
<keyword evidence="4 5" id="KW-0479">Metal-binding</keyword>
<dbReference type="PATRIC" id="fig|926562.3.peg.3110"/>
<comment type="similarity">
    <text evidence="1 5">Belongs to the GTP cyclohydrolase I type 2/NIF3 family.</text>
</comment>
<dbReference type="PANTHER" id="PTHR13799">
    <property type="entry name" value="NGG1 INTERACTING FACTOR 3"/>
    <property type="match status" value="1"/>
</dbReference>
<evidence type="ECO:0000313" key="7">
    <source>
        <dbReference type="EMBL" id="AEV34047.1"/>
    </source>
</evidence>
<evidence type="ECO:0000256" key="3">
    <source>
        <dbReference type="ARBA" id="ARBA00022112"/>
    </source>
</evidence>
<dbReference type="NCBIfam" id="TIGR00486">
    <property type="entry name" value="YbgI_SA1388"/>
    <property type="match status" value="1"/>
</dbReference>
<feature type="binding site" evidence="6">
    <location>
        <position position="353"/>
    </location>
    <ligand>
        <name>a divalent metal cation</name>
        <dbReference type="ChEBI" id="CHEBI:60240"/>
        <label>1</label>
    </ligand>
</feature>
<dbReference type="PIRSF" id="PIRSF037489">
    <property type="entry name" value="UCP037489_NIF3_YqfO"/>
    <property type="match status" value="1"/>
</dbReference>
<dbReference type="eggNOG" id="COG0327">
    <property type="taxonomic scope" value="Bacteria"/>
</dbReference>
<dbReference type="Gene3D" id="3.30.70.120">
    <property type="match status" value="1"/>
</dbReference>
<evidence type="ECO:0000256" key="2">
    <source>
        <dbReference type="ARBA" id="ARBA00011643"/>
    </source>
</evidence>
<dbReference type="STRING" id="926562.Oweho_3092"/>
<feature type="binding site" evidence="6">
    <location>
        <position position="87"/>
    </location>
    <ligand>
        <name>a divalent metal cation</name>
        <dbReference type="ChEBI" id="CHEBI:60240"/>
        <label>1</label>
    </ligand>
</feature>
<dbReference type="Proteomes" id="UP000005631">
    <property type="component" value="Chromosome"/>
</dbReference>
<accession>G8R322</accession>
<protein>
    <recommendedName>
        <fullName evidence="3 5">GTP cyclohydrolase 1 type 2 homolog</fullName>
    </recommendedName>
</protein>
<dbReference type="PANTHER" id="PTHR13799:SF14">
    <property type="entry name" value="GTP CYCLOHYDROLASE 1 TYPE 2 HOMOLOG"/>
    <property type="match status" value="1"/>
</dbReference>
<comment type="subunit">
    <text evidence="2">Homohexamer.</text>
</comment>
<dbReference type="GO" id="GO:0005737">
    <property type="term" value="C:cytoplasm"/>
    <property type="evidence" value="ECO:0007669"/>
    <property type="project" value="TreeGrafter"/>
</dbReference>
<dbReference type="KEGG" id="oho:Oweho_3092"/>
<dbReference type="EMBL" id="CP003156">
    <property type="protein sequence ID" value="AEV34047.1"/>
    <property type="molecule type" value="Genomic_DNA"/>
</dbReference>
<proteinExistence type="inferred from homology"/>
<feature type="binding site" evidence="6">
    <location>
        <position position="126"/>
    </location>
    <ligand>
        <name>a divalent metal cation</name>
        <dbReference type="ChEBI" id="CHEBI:60240"/>
        <label>1</label>
    </ligand>
</feature>
<evidence type="ECO:0000256" key="5">
    <source>
        <dbReference type="PIRNR" id="PIRNR037489"/>
    </source>
</evidence>
<dbReference type="FunFam" id="3.40.1390.30:FF:000001">
    <property type="entry name" value="GTP cyclohydrolase 1 type 2"/>
    <property type="match status" value="1"/>
</dbReference>
<name>G8R322_OWEHD</name>
<dbReference type="Pfam" id="PF01784">
    <property type="entry name" value="DUF34_NIF3"/>
    <property type="match status" value="1"/>
</dbReference>